<proteinExistence type="predicted"/>
<evidence type="ECO:0000313" key="2">
    <source>
        <dbReference type="Proteomes" id="UP001162483"/>
    </source>
</evidence>
<name>A0ABN9C4Y6_9NEOB</name>
<evidence type="ECO:0008006" key="3">
    <source>
        <dbReference type="Google" id="ProtNLM"/>
    </source>
</evidence>
<organism evidence="1 2">
    <name type="scientific">Staurois parvus</name>
    <dbReference type="NCBI Taxonomy" id="386267"/>
    <lineage>
        <taxon>Eukaryota</taxon>
        <taxon>Metazoa</taxon>
        <taxon>Chordata</taxon>
        <taxon>Craniata</taxon>
        <taxon>Vertebrata</taxon>
        <taxon>Euteleostomi</taxon>
        <taxon>Amphibia</taxon>
        <taxon>Batrachia</taxon>
        <taxon>Anura</taxon>
        <taxon>Neobatrachia</taxon>
        <taxon>Ranoidea</taxon>
        <taxon>Ranidae</taxon>
        <taxon>Staurois</taxon>
    </lineage>
</organism>
<keyword evidence="2" id="KW-1185">Reference proteome</keyword>
<sequence>YPPNVRTVQYYVRKFRKVQISPKLSGPVRYPPNVSGQYRYPKMSEQIKISPKCQTIQYPPQNSGHK</sequence>
<reference evidence="1" key="1">
    <citation type="submission" date="2023-05" db="EMBL/GenBank/DDBJ databases">
        <authorList>
            <person name="Stuckert A."/>
        </authorList>
    </citation>
    <scope>NUCLEOTIDE SEQUENCE</scope>
</reference>
<evidence type="ECO:0000313" key="1">
    <source>
        <dbReference type="EMBL" id="CAI9555083.1"/>
    </source>
</evidence>
<comment type="caution">
    <text evidence="1">The sequence shown here is derived from an EMBL/GenBank/DDBJ whole genome shotgun (WGS) entry which is preliminary data.</text>
</comment>
<protein>
    <recommendedName>
        <fullName evidence="3">Kappa-casein</fullName>
    </recommendedName>
</protein>
<gene>
    <name evidence="1" type="ORF">SPARVUS_LOCUS4325360</name>
</gene>
<feature type="non-terminal residue" evidence="1">
    <location>
        <position position="1"/>
    </location>
</feature>
<accession>A0ABN9C4Y6</accession>
<dbReference type="Proteomes" id="UP001162483">
    <property type="component" value="Unassembled WGS sequence"/>
</dbReference>
<dbReference type="EMBL" id="CATNWA010007916">
    <property type="protein sequence ID" value="CAI9555083.1"/>
    <property type="molecule type" value="Genomic_DNA"/>
</dbReference>